<protein>
    <submittedName>
        <fullName evidence="1">Transformation system protein</fullName>
    </submittedName>
</protein>
<keyword evidence="2" id="KW-1185">Reference proteome</keyword>
<dbReference type="InterPro" id="IPR029057">
    <property type="entry name" value="PRTase-like"/>
</dbReference>
<sequence length="197" mass="22876">MYCIICHRLKFNIICQKCLNSLWHIESKRQLDNGLKVFSSFAFSELKTLLHTKDNSIGSRVFKRLGTYGVTRFFDTHKNLLELDRSDVAIVCVRNKHIGLYSHSAILAHCFKQFRFKVFYNVLITGNNIRFMQLSLQERKRASREFYFVDSALKGRTSIILVDDVITTGQTLFEASHIINSSKIHVLCAWTLCDARF</sequence>
<dbReference type="RefSeq" id="WP_104762368.1">
    <property type="nucleotide sequence ID" value="NZ_FZPM01000004.1"/>
</dbReference>
<reference evidence="1 2" key="1">
    <citation type="submission" date="2018-04" db="EMBL/GenBank/DDBJ databases">
        <title>Novel Campyloabacter and Helicobacter Species and Strains.</title>
        <authorList>
            <person name="Mannion A.J."/>
            <person name="Shen Z."/>
            <person name="Fox J.G."/>
        </authorList>
    </citation>
    <scope>NUCLEOTIDE SEQUENCE [LARGE SCALE GENOMIC DNA]</scope>
    <source>
        <strain evidence="1 2">MIT 97-5075</strain>
    </source>
</reference>
<organism evidence="1 2">
    <name type="scientific">Helicobacter aurati</name>
    <dbReference type="NCBI Taxonomy" id="137778"/>
    <lineage>
        <taxon>Bacteria</taxon>
        <taxon>Pseudomonadati</taxon>
        <taxon>Campylobacterota</taxon>
        <taxon>Epsilonproteobacteria</taxon>
        <taxon>Campylobacterales</taxon>
        <taxon>Helicobacteraceae</taxon>
        <taxon>Helicobacter</taxon>
    </lineage>
</organism>
<name>A0A3D8J1C4_9HELI</name>
<comment type="caution">
    <text evidence="1">The sequence shown here is derived from an EMBL/GenBank/DDBJ whole genome shotgun (WGS) entry which is preliminary data.</text>
</comment>
<evidence type="ECO:0000313" key="1">
    <source>
        <dbReference type="EMBL" id="RDU71329.1"/>
    </source>
</evidence>
<accession>A0A3D8J1C4</accession>
<dbReference type="InterPro" id="IPR000836">
    <property type="entry name" value="PRTase_dom"/>
</dbReference>
<proteinExistence type="predicted"/>
<dbReference type="Gene3D" id="3.40.50.2020">
    <property type="match status" value="1"/>
</dbReference>
<dbReference type="Proteomes" id="UP000256424">
    <property type="component" value="Unassembled WGS sequence"/>
</dbReference>
<dbReference type="EMBL" id="NXLW01000012">
    <property type="protein sequence ID" value="RDU71329.1"/>
    <property type="molecule type" value="Genomic_DNA"/>
</dbReference>
<dbReference type="CDD" id="cd06223">
    <property type="entry name" value="PRTases_typeI"/>
    <property type="match status" value="1"/>
</dbReference>
<dbReference type="SUPFAM" id="SSF53271">
    <property type="entry name" value="PRTase-like"/>
    <property type="match status" value="1"/>
</dbReference>
<gene>
    <name evidence="1" type="ORF">CQA66_06560</name>
</gene>
<dbReference type="AlphaFoldDB" id="A0A3D8J1C4"/>
<dbReference type="OrthoDB" id="5342812at2"/>
<evidence type="ECO:0000313" key="2">
    <source>
        <dbReference type="Proteomes" id="UP000256424"/>
    </source>
</evidence>